<dbReference type="SUPFAM" id="SSF52833">
    <property type="entry name" value="Thioredoxin-like"/>
    <property type="match status" value="1"/>
</dbReference>
<accession>A0ABV3TZ44</accession>
<dbReference type="Proteomes" id="UP001557484">
    <property type="component" value="Unassembled WGS sequence"/>
</dbReference>
<dbReference type="Pfam" id="PF06764">
    <property type="entry name" value="DUF1223"/>
    <property type="match status" value="1"/>
</dbReference>
<proteinExistence type="predicted"/>
<sequence length="254" mass="27689">MSSAATQILFSTLLIILPAHALEVRSGKEAATTIELYTSEGCSSCPNADAWLSSLSHDPAIFSHIIPLAFHVDYWNQLGWDDRFSAPIFSDRQRQLRRSGMVSQVYTPGFVVNNREWRGWFNGGQSVTPDQLPRSNTQVGVLSAQWSKNVETLALSFTPAADDHGDLQVHIAIVGMGLETKVLDGENSGRVLRHDFVVLSQVQYPFGSSKLGETITKRVAGPIIPAKGQKKSALVVWVSKGESPAIVQAVAAYL</sequence>
<evidence type="ECO:0000313" key="2">
    <source>
        <dbReference type="Proteomes" id="UP001557484"/>
    </source>
</evidence>
<dbReference type="InterPro" id="IPR036249">
    <property type="entry name" value="Thioredoxin-like_sf"/>
</dbReference>
<evidence type="ECO:0000313" key="1">
    <source>
        <dbReference type="EMBL" id="MEX1666891.1"/>
    </source>
</evidence>
<dbReference type="EMBL" id="JBFRYB010000001">
    <property type="protein sequence ID" value="MEX1666891.1"/>
    <property type="molecule type" value="Genomic_DNA"/>
</dbReference>
<dbReference type="PANTHER" id="PTHR36057">
    <property type="match status" value="1"/>
</dbReference>
<name>A0ABV3TZ44_9GAMM</name>
<dbReference type="PANTHER" id="PTHR36057:SF1">
    <property type="entry name" value="LIPOPROTEIN LIPID ATTACHMENT SITE-LIKE PROTEIN, PUTATIVE (DUF1223)-RELATED"/>
    <property type="match status" value="1"/>
</dbReference>
<comment type="caution">
    <text evidence="1">The sequence shown here is derived from an EMBL/GenBank/DDBJ whole genome shotgun (WGS) entry which is preliminary data.</text>
</comment>
<keyword evidence="2" id="KW-1185">Reference proteome</keyword>
<reference evidence="1 2" key="1">
    <citation type="journal article" date="2011" name="Int. J. Syst. Evol. Microbiol.">
        <title>Zhongshania antarctica gen. nov., sp. nov. and Zhongshania guokunii sp. nov., gammaproteobacteria respectively isolated from coastal attached (fast) ice and surface seawater of the Antarctic.</title>
        <authorList>
            <person name="Li H.J."/>
            <person name="Zhang X.Y."/>
            <person name="Chen C.X."/>
            <person name="Zhang Y.J."/>
            <person name="Gao Z.M."/>
            <person name="Yu Y."/>
            <person name="Chen X.L."/>
            <person name="Chen B."/>
            <person name="Zhang Y.Z."/>
        </authorList>
    </citation>
    <scope>NUCLEOTIDE SEQUENCE [LARGE SCALE GENOMIC DNA]</scope>
    <source>
        <strain evidence="1 2">R06B22</strain>
    </source>
</reference>
<organism evidence="1 2">
    <name type="scientific">Zhongshania arctica</name>
    <dbReference type="NCBI Taxonomy" id="3238302"/>
    <lineage>
        <taxon>Bacteria</taxon>
        <taxon>Pseudomonadati</taxon>
        <taxon>Pseudomonadota</taxon>
        <taxon>Gammaproteobacteria</taxon>
        <taxon>Cellvibrionales</taxon>
        <taxon>Spongiibacteraceae</taxon>
        <taxon>Zhongshania</taxon>
    </lineage>
</organism>
<dbReference type="InterPro" id="IPR010634">
    <property type="entry name" value="DUF1223"/>
</dbReference>
<protein>
    <submittedName>
        <fullName evidence="1">DUF1223 domain-containing protein</fullName>
    </submittedName>
</protein>
<gene>
    <name evidence="1" type="ORF">AB4875_15455</name>
</gene>
<dbReference type="RefSeq" id="WP_368376954.1">
    <property type="nucleotide sequence ID" value="NZ_JBFRYB010000001.1"/>
</dbReference>